<dbReference type="AlphaFoldDB" id="A0ABD1WRJ7"/>
<evidence type="ECO:0000313" key="11">
    <source>
        <dbReference type="Proteomes" id="UP001604277"/>
    </source>
</evidence>
<evidence type="ECO:0000313" key="10">
    <source>
        <dbReference type="EMBL" id="KAL2552327.1"/>
    </source>
</evidence>
<dbReference type="InterPro" id="IPR013766">
    <property type="entry name" value="Thioredoxin_domain"/>
</dbReference>
<reference evidence="11" key="1">
    <citation type="submission" date="2024-07" db="EMBL/GenBank/DDBJ databases">
        <title>Two chromosome-level genome assemblies of Korean endemic species Abeliophyllum distichum and Forsythia ovata (Oleaceae).</title>
        <authorList>
            <person name="Jang H."/>
        </authorList>
    </citation>
    <scope>NUCLEOTIDE SEQUENCE [LARGE SCALE GENOMIC DNA]</scope>
</reference>
<dbReference type="SUPFAM" id="SSF52833">
    <property type="entry name" value="Thioredoxin-like"/>
    <property type="match status" value="1"/>
</dbReference>
<comment type="function">
    <text evidence="8">Participates in various redox reactions through the reversible oxidation of the active center dithiol to a disulfide. The H form is known to activate a number of cytosolic enzymes.</text>
</comment>
<gene>
    <name evidence="10" type="ORF">Fot_05946</name>
</gene>
<evidence type="ECO:0000256" key="1">
    <source>
        <dbReference type="ARBA" id="ARBA00004496"/>
    </source>
</evidence>
<dbReference type="GO" id="GO:0016671">
    <property type="term" value="F:oxidoreductase activity, acting on a sulfur group of donors, disulfide as acceptor"/>
    <property type="evidence" value="ECO:0007669"/>
    <property type="project" value="UniProtKB-ARBA"/>
</dbReference>
<keyword evidence="2" id="KW-0813">Transport</keyword>
<dbReference type="InterPro" id="IPR036249">
    <property type="entry name" value="Thioredoxin-like_sf"/>
</dbReference>
<dbReference type="FunFam" id="3.40.30.10:FF:000104">
    <property type="entry name" value="Thioredoxin"/>
    <property type="match status" value="1"/>
</dbReference>
<dbReference type="PROSITE" id="PS00194">
    <property type="entry name" value="THIOREDOXIN_1"/>
    <property type="match status" value="1"/>
</dbReference>
<protein>
    <submittedName>
        <fullName evidence="10">Thioredoxin domain-containing protein</fullName>
    </submittedName>
</protein>
<name>A0ABD1WRJ7_9LAMI</name>
<feature type="domain" description="Thioredoxin" evidence="9">
    <location>
        <begin position="68"/>
        <end position="194"/>
    </location>
</feature>
<sequence length="200" mass="22430">MGSIVSSLLGGDATAALVPSAEPSRVTAFHSSNRWQLHFNSFKQLNQLLPLIEKNYTLDNKYWSEQNILSAAEWQDAATESTSGPSRVTAFHSSNRWQLHFNSSKQLNKLIVVDFSASWCGPCKFMEPVFNDMSSKYTDVDFAKIDVDELSDVAKEFAVQAMPTFVLLKQGKEVERVVGAKKDELEKKILKHREAPKFAA</sequence>
<keyword evidence="4" id="KW-0249">Electron transport</keyword>
<dbReference type="Gene3D" id="3.40.30.10">
    <property type="entry name" value="Glutaredoxin"/>
    <property type="match status" value="1"/>
</dbReference>
<dbReference type="GO" id="GO:0005737">
    <property type="term" value="C:cytoplasm"/>
    <property type="evidence" value="ECO:0007669"/>
    <property type="project" value="UniProtKB-SubCell"/>
</dbReference>
<evidence type="ECO:0000256" key="4">
    <source>
        <dbReference type="ARBA" id="ARBA00022982"/>
    </source>
</evidence>
<keyword evidence="6" id="KW-0676">Redox-active center</keyword>
<dbReference type="InterPro" id="IPR017937">
    <property type="entry name" value="Thioredoxin_CS"/>
</dbReference>
<evidence type="ECO:0000256" key="3">
    <source>
        <dbReference type="ARBA" id="ARBA00022490"/>
    </source>
</evidence>
<accession>A0ABD1WRJ7</accession>
<keyword evidence="11" id="KW-1185">Reference proteome</keyword>
<comment type="similarity">
    <text evidence="7">Belongs to the thioredoxin family. Plant H-type subfamily.</text>
</comment>
<evidence type="ECO:0000256" key="8">
    <source>
        <dbReference type="ARBA" id="ARBA00056195"/>
    </source>
</evidence>
<dbReference type="PANTHER" id="PTHR10438">
    <property type="entry name" value="THIOREDOXIN"/>
    <property type="match status" value="1"/>
</dbReference>
<comment type="caution">
    <text evidence="10">The sequence shown here is derived from an EMBL/GenBank/DDBJ whole genome shotgun (WGS) entry which is preliminary data.</text>
</comment>
<comment type="subcellular location">
    <subcellularLocation>
        <location evidence="1">Cytoplasm</location>
    </subcellularLocation>
</comment>
<keyword evidence="5" id="KW-1015">Disulfide bond</keyword>
<dbReference type="NCBIfam" id="TIGR01068">
    <property type="entry name" value="thioredoxin"/>
    <property type="match status" value="1"/>
</dbReference>
<organism evidence="10 11">
    <name type="scientific">Forsythia ovata</name>
    <dbReference type="NCBI Taxonomy" id="205694"/>
    <lineage>
        <taxon>Eukaryota</taxon>
        <taxon>Viridiplantae</taxon>
        <taxon>Streptophyta</taxon>
        <taxon>Embryophyta</taxon>
        <taxon>Tracheophyta</taxon>
        <taxon>Spermatophyta</taxon>
        <taxon>Magnoliopsida</taxon>
        <taxon>eudicotyledons</taxon>
        <taxon>Gunneridae</taxon>
        <taxon>Pentapetalae</taxon>
        <taxon>asterids</taxon>
        <taxon>lamiids</taxon>
        <taxon>Lamiales</taxon>
        <taxon>Oleaceae</taxon>
        <taxon>Forsythieae</taxon>
        <taxon>Forsythia</taxon>
    </lineage>
</organism>
<dbReference type="PRINTS" id="PR00421">
    <property type="entry name" value="THIOREDOXIN"/>
</dbReference>
<evidence type="ECO:0000256" key="5">
    <source>
        <dbReference type="ARBA" id="ARBA00023157"/>
    </source>
</evidence>
<evidence type="ECO:0000259" key="9">
    <source>
        <dbReference type="PROSITE" id="PS51352"/>
    </source>
</evidence>
<dbReference type="EMBL" id="JBFOLJ010000002">
    <property type="protein sequence ID" value="KAL2552327.1"/>
    <property type="molecule type" value="Genomic_DNA"/>
</dbReference>
<evidence type="ECO:0000256" key="6">
    <source>
        <dbReference type="ARBA" id="ARBA00023284"/>
    </source>
</evidence>
<evidence type="ECO:0000256" key="7">
    <source>
        <dbReference type="ARBA" id="ARBA00038353"/>
    </source>
</evidence>
<dbReference type="InterPro" id="IPR005746">
    <property type="entry name" value="Thioredoxin"/>
</dbReference>
<proteinExistence type="inferred from homology"/>
<evidence type="ECO:0000256" key="2">
    <source>
        <dbReference type="ARBA" id="ARBA00022448"/>
    </source>
</evidence>
<dbReference type="Pfam" id="PF00085">
    <property type="entry name" value="Thioredoxin"/>
    <property type="match status" value="1"/>
</dbReference>
<keyword evidence="3" id="KW-0963">Cytoplasm</keyword>
<dbReference type="InterPro" id="IPR050620">
    <property type="entry name" value="Thioredoxin_H-type-like"/>
</dbReference>
<dbReference type="Proteomes" id="UP001604277">
    <property type="component" value="Unassembled WGS sequence"/>
</dbReference>
<dbReference type="PROSITE" id="PS51352">
    <property type="entry name" value="THIOREDOXIN_2"/>
    <property type="match status" value="1"/>
</dbReference>
<dbReference type="PANTHER" id="PTHR10438:SF413">
    <property type="entry name" value="THIOREDOXIN H2"/>
    <property type="match status" value="1"/>
</dbReference>
<dbReference type="CDD" id="cd02947">
    <property type="entry name" value="TRX_family"/>
    <property type="match status" value="1"/>
</dbReference>